<dbReference type="InterPro" id="IPR016009">
    <property type="entry name" value="tRNA_MeTrfase_TRMD/TRM10"/>
</dbReference>
<dbReference type="NCBIfam" id="NF000648">
    <property type="entry name" value="PRK00026.1"/>
    <property type="match status" value="1"/>
</dbReference>
<comment type="similarity">
    <text evidence="3 15 17">Belongs to the RNA methyltransferase TrmD family.</text>
</comment>
<dbReference type="RefSeq" id="WP_144658522.1">
    <property type="nucleotide sequence ID" value="NZ_VIAE01000010.1"/>
</dbReference>
<dbReference type="CDD" id="cd18080">
    <property type="entry name" value="TrmD-like"/>
    <property type="match status" value="1"/>
</dbReference>
<dbReference type="PIRSF" id="PIRSF000386">
    <property type="entry name" value="tRNA_mtase"/>
    <property type="match status" value="1"/>
</dbReference>
<reference evidence="19 20" key="1">
    <citation type="submission" date="2019-06" db="EMBL/GenBank/DDBJ databases">
        <title>Draft Genome Sequence of Candidatus Phytoplasma pini-Related Strain MDPP: A Resource for Comparative Genomics of Gymnosperm-infecting Phytoplasmas.</title>
        <authorList>
            <person name="Cai W."/>
            <person name="Costanzo S."/>
            <person name="Shao J."/>
            <person name="Zhao Y."/>
            <person name="Davis R."/>
        </authorList>
    </citation>
    <scope>NUCLEOTIDE SEQUENCE [LARGE SCALE GENOMIC DNA]</scope>
    <source>
        <strain evidence="19 20">MDPP</strain>
    </source>
</reference>
<comment type="catalytic activity">
    <reaction evidence="14 15 17">
        <text>guanosine(37) in tRNA + S-adenosyl-L-methionine = N(1)-methylguanosine(37) in tRNA + S-adenosyl-L-homocysteine + H(+)</text>
        <dbReference type="Rhea" id="RHEA:36899"/>
        <dbReference type="Rhea" id="RHEA-COMP:10145"/>
        <dbReference type="Rhea" id="RHEA-COMP:10147"/>
        <dbReference type="ChEBI" id="CHEBI:15378"/>
        <dbReference type="ChEBI" id="CHEBI:57856"/>
        <dbReference type="ChEBI" id="CHEBI:59789"/>
        <dbReference type="ChEBI" id="CHEBI:73542"/>
        <dbReference type="ChEBI" id="CHEBI:74269"/>
        <dbReference type="EC" id="2.1.1.228"/>
    </reaction>
</comment>
<dbReference type="Gene3D" id="3.40.1280.10">
    <property type="match status" value="1"/>
</dbReference>
<dbReference type="Proteomes" id="UP000320078">
    <property type="component" value="Unassembled WGS sequence"/>
</dbReference>
<dbReference type="NCBIfam" id="TIGR00088">
    <property type="entry name" value="trmD"/>
    <property type="match status" value="1"/>
</dbReference>
<dbReference type="PANTHER" id="PTHR46417">
    <property type="entry name" value="TRNA (GUANINE-N(1)-)-METHYLTRANSFERASE"/>
    <property type="match status" value="1"/>
</dbReference>
<keyword evidence="20" id="KW-1185">Reference proteome</keyword>
<name>A0A559KJ30_9MOLU</name>
<evidence type="ECO:0000256" key="1">
    <source>
        <dbReference type="ARBA" id="ARBA00002634"/>
    </source>
</evidence>
<evidence type="ECO:0000256" key="12">
    <source>
        <dbReference type="ARBA" id="ARBA00029736"/>
    </source>
</evidence>
<evidence type="ECO:0000256" key="7">
    <source>
        <dbReference type="ARBA" id="ARBA00022490"/>
    </source>
</evidence>
<dbReference type="AlphaFoldDB" id="A0A559KJ30"/>
<dbReference type="HAMAP" id="MF_00605">
    <property type="entry name" value="TrmD"/>
    <property type="match status" value="1"/>
</dbReference>
<evidence type="ECO:0000256" key="4">
    <source>
        <dbReference type="ARBA" id="ARBA00011738"/>
    </source>
</evidence>
<evidence type="ECO:0000256" key="15">
    <source>
        <dbReference type="HAMAP-Rule" id="MF_00605"/>
    </source>
</evidence>
<evidence type="ECO:0000256" key="6">
    <source>
        <dbReference type="ARBA" id="ARBA00014679"/>
    </source>
</evidence>
<dbReference type="InterPro" id="IPR029026">
    <property type="entry name" value="tRNA_m1G_MTases_N"/>
</dbReference>
<dbReference type="EMBL" id="VIAE01000010">
    <property type="protein sequence ID" value="TVY12117.1"/>
    <property type="molecule type" value="Genomic_DNA"/>
</dbReference>
<evidence type="ECO:0000256" key="2">
    <source>
        <dbReference type="ARBA" id="ARBA00004496"/>
    </source>
</evidence>
<evidence type="ECO:0000256" key="3">
    <source>
        <dbReference type="ARBA" id="ARBA00007630"/>
    </source>
</evidence>
<keyword evidence="11 15" id="KW-0819">tRNA processing</keyword>
<dbReference type="OrthoDB" id="9807416at2"/>
<organism evidence="19 20">
    <name type="scientific">Candidatus Phytoplasma pini</name>
    <dbReference type="NCBI Taxonomy" id="267362"/>
    <lineage>
        <taxon>Bacteria</taxon>
        <taxon>Bacillati</taxon>
        <taxon>Mycoplasmatota</taxon>
        <taxon>Mollicutes</taxon>
        <taxon>Acholeplasmatales</taxon>
        <taxon>Acholeplasmataceae</taxon>
        <taxon>Candidatus Phytoplasma</taxon>
    </lineage>
</organism>
<evidence type="ECO:0000256" key="9">
    <source>
        <dbReference type="ARBA" id="ARBA00022679"/>
    </source>
</evidence>
<evidence type="ECO:0000256" key="10">
    <source>
        <dbReference type="ARBA" id="ARBA00022691"/>
    </source>
</evidence>
<gene>
    <name evidence="15 19" type="primary">trmD</name>
    <name evidence="19" type="ORF">MDPP_00329</name>
</gene>
<comment type="function">
    <text evidence="1 15 17">Specifically methylates guanosine-37 in various tRNAs.</text>
</comment>
<dbReference type="PANTHER" id="PTHR46417:SF1">
    <property type="entry name" value="TRNA (GUANINE-N(1)-)-METHYLTRANSFERASE"/>
    <property type="match status" value="1"/>
</dbReference>
<evidence type="ECO:0000313" key="19">
    <source>
        <dbReference type="EMBL" id="TVY12117.1"/>
    </source>
</evidence>
<comment type="subcellular location">
    <subcellularLocation>
        <location evidence="2 15 17">Cytoplasm</location>
    </subcellularLocation>
</comment>
<dbReference type="Gene3D" id="1.10.1270.20">
    <property type="entry name" value="tRNA(m1g37)methyltransferase, domain 2"/>
    <property type="match status" value="1"/>
</dbReference>
<keyword evidence="7 15" id="KW-0963">Cytoplasm</keyword>
<dbReference type="SUPFAM" id="SSF75217">
    <property type="entry name" value="alpha/beta knot"/>
    <property type="match status" value="1"/>
</dbReference>
<evidence type="ECO:0000259" key="18">
    <source>
        <dbReference type="Pfam" id="PF01746"/>
    </source>
</evidence>
<dbReference type="Pfam" id="PF01746">
    <property type="entry name" value="tRNA_m1G_MT"/>
    <property type="match status" value="1"/>
</dbReference>
<sequence length="243" mass="28552">MKFDIITIFPSFFSNFINHSIIKKAQLKKKITIEIHDLRKYAQNKHNKIDDKPYGGDYGMLLAFPPMYECLKKIKVNNKSRIILLSPQGNILKQEKAFAYVQKFSHFIILCGNYEGIDNRILKYVHEEISIGDYILTGGEISAIVFIDVLVRIVPGVIKQESYLKDSLQNNLLKYPQYTKPQNYKKHKIPEILLSGNHQKILEWRKKESLKNTFLKRPDLFKKLKLDEKNKKILKQIKKENLE</sequence>
<evidence type="ECO:0000256" key="13">
    <source>
        <dbReference type="ARBA" id="ARBA00033392"/>
    </source>
</evidence>
<accession>A0A559KJ30</accession>
<evidence type="ECO:0000256" key="8">
    <source>
        <dbReference type="ARBA" id="ARBA00022603"/>
    </source>
</evidence>
<feature type="binding site" evidence="15 16">
    <location>
        <begin position="131"/>
        <end position="136"/>
    </location>
    <ligand>
        <name>S-adenosyl-L-methionine</name>
        <dbReference type="ChEBI" id="CHEBI:59789"/>
    </ligand>
</feature>
<keyword evidence="10 15" id="KW-0949">S-adenosyl-L-methionine</keyword>
<evidence type="ECO:0000256" key="11">
    <source>
        <dbReference type="ARBA" id="ARBA00022694"/>
    </source>
</evidence>
<protein>
    <recommendedName>
        <fullName evidence="6 15">tRNA (guanine-N(1)-)-methyltransferase</fullName>
        <ecNumber evidence="5 15">2.1.1.228</ecNumber>
    </recommendedName>
    <alternativeName>
        <fullName evidence="12 15">M1G-methyltransferase</fullName>
    </alternativeName>
    <alternativeName>
        <fullName evidence="13 15">tRNA [GM37] methyltransferase</fullName>
    </alternativeName>
</protein>
<keyword evidence="9 15" id="KW-0808">Transferase</keyword>
<dbReference type="GO" id="GO:0002939">
    <property type="term" value="P:tRNA N1-guanine methylation"/>
    <property type="evidence" value="ECO:0007669"/>
    <property type="project" value="TreeGrafter"/>
</dbReference>
<evidence type="ECO:0000313" key="20">
    <source>
        <dbReference type="Proteomes" id="UP000320078"/>
    </source>
</evidence>
<dbReference type="InterPro" id="IPR023148">
    <property type="entry name" value="tRNA_m1G_MeTrfase_C_sf"/>
</dbReference>
<feature type="domain" description="tRNA methyltransferase TRMD/TRM10-type" evidence="18">
    <location>
        <begin position="1"/>
        <end position="223"/>
    </location>
</feature>
<dbReference type="InterPro" id="IPR029028">
    <property type="entry name" value="Alpha/beta_knot_MTases"/>
</dbReference>
<feature type="binding site" evidence="15 16">
    <location>
        <position position="112"/>
    </location>
    <ligand>
        <name>S-adenosyl-L-methionine</name>
        <dbReference type="ChEBI" id="CHEBI:59789"/>
    </ligand>
</feature>
<comment type="subunit">
    <text evidence="4 15 17">Homodimer.</text>
</comment>
<dbReference type="GO" id="GO:0052906">
    <property type="term" value="F:tRNA (guanine(37)-N1)-methyltransferase activity"/>
    <property type="evidence" value="ECO:0007669"/>
    <property type="project" value="UniProtKB-UniRule"/>
</dbReference>
<dbReference type="GO" id="GO:0005829">
    <property type="term" value="C:cytosol"/>
    <property type="evidence" value="ECO:0007669"/>
    <property type="project" value="TreeGrafter"/>
</dbReference>
<dbReference type="EC" id="2.1.1.228" evidence="5 15"/>
<evidence type="ECO:0000256" key="17">
    <source>
        <dbReference type="RuleBase" id="RU003464"/>
    </source>
</evidence>
<evidence type="ECO:0000256" key="14">
    <source>
        <dbReference type="ARBA" id="ARBA00047783"/>
    </source>
</evidence>
<comment type="caution">
    <text evidence="19">The sequence shown here is derived from an EMBL/GenBank/DDBJ whole genome shotgun (WGS) entry which is preliminary data.</text>
</comment>
<dbReference type="InterPro" id="IPR002649">
    <property type="entry name" value="tRNA_m1G_MeTrfase_TrmD"/>
</dbReference>
<keyword evidence="8 15" id="KW-0489">Methyltransferase</keyword>
<proteinExistence type="inferred from homology"/>
<evidence type="ECO:0000256" key="16">
    <source>
        <dbReference type="PIRSR" id="PIRSR000386-1"/>
    </source>
</evidence>
<evidence type="ECO:0000256" key="5">
    <source>
        <dbReference type="ARBA" id="ARBA00012807"/>
    </source>
</evidence>
<dbReference type="FunFam" id="1.10.1270.20:FF:000001">
    <property type="entry name" value="tRNA (guanine-N(1)-)-methyltransferase"/>
    <property type="match status" value="1"/>
</dbReference>